<name>A0AAD9KWU3_RIDPI</name>
<dbReference type="EMBL" id="JAODUO010000512">
    <property type="protein sequence ID" value="KAK2179119.1"/>
    <property type="molecule type" value="Genomic_DNA"/>
</dbReference>
<dbReference type="InterPro" id="IPR041577">
    <property type="entry name" value="RT_RNaseH_2"/>
</dbReference>
<keyword evidence="4" id="KW-1185">Reference proteome</keyword>
<sequence>MLAIEADSKPNRTKIAILLSTIGPDALERYNHFKWDDSPNDPPNNPPVPDNDKHHVDQDTVPVKEPPRRVPFGLQDRLKLKFDLMEVIQKSTNLQNHNLVIVEKKDGSLRLCLDARELNKAIKRENFLIPTVEDVTCRLSGKKMFTVIDLKDAFWQVPLSEESVSLTTFNTPFGRYFFKRMPFGLCCASEILQKRVYQTFGDIDDVHVIADDIIIASNSEEEADRTLIKLFKRAQEKNVKFNIAKLQLKKSEVSYMGNMIGSNGVKPDPSKVEAIVNMREPECKKDIQCLIGMLNYLSQYIPDMSTVTAPMRSLLKADVPFVWNTEHEHAFNKVKEILSTTPGLRLFDPNMKVQIQNDASKTGIDACLLQEGQPVAFYSKALTPTEMNWFPIEYCIVCGREMSALRLWARGRSEIRP</sequence>
<proteinExistence type="predicted"/>
<dbReference type="SUPFAM" id="SSF56672">
    <property type="entry name" value="DNA/RNA polymerases"/>
    <property type="match status" value="1"/>
</dbReference>
<dbReference type="PANTHER" id="PTHR37984">
    <property type="entry name" value="PROTEIN CBG26694"/>
    <property type="match status" value="1"/>
</dbReference>
<evidence type="ECO:0000259" key="2">
    <source>
        <dbReference type="PROSITE" id="PS50878"/>
    </source>
</evidence>
<evidence type="ECO:0000256" key="1">
    <source>
        <dbReference type="SAM" id="MobiDB-lite"/>
    </source>
</evidence>
<dbReference type="AlphaFoldDB" id="A0AAD9KWU3"/>
<dbReference type="Pfam" id="PF00078">
    <property type="entry name" value="RVT_1"/>
    <property type="match status" value="1"/>
</dbReference>
<dbReference type="Gene3D" id="3.30.70.270">
    <property type="match status" value="2"/>
</dbReference>
<protein>
    <recommendedName>
        <fullName evidence="2">Reverse transcriptase domain-containing protein</fullName>
    </recommendedName>
</protein>
<feature type="domain" description="Reverse transcriptase" evidence="2">
    <location>
        <begin position="83"/>
        <end position="260"/>
    </location>
</feature>
<comment type="caution">
    <text evidence="3">The sequence shown here is derived from an EMBL/GenBank/DDBJ whole genome shotgun (WGS) entry which is preliminary data.</text>
</comment>
<dbReference type="FunFam" id="3.30.70.270:FF:000026">
    <property type="entry name" value="Transposon Ty3-G Gag-Pol polyprotein"/>
    <property type="match status" value="1"/>
</dbReference>
<dbReference type="PANTHER" id="PTHR37984:SF7">
    <property type="entry name" value="INTEGRASE CATALYTIC DOMAIN-CONTAINING PROTEIN"/>
    <property type="match status" value="1"/>
</dbReference>
<dbReference type="InterPro" id="IPR043502">
    <property type="entry name" value="DNA/RNA_pol_sf"/>
</dbReference>
<accession>A0AAD9KWU3</accession>
<dbReference type="Proteomes" id="UP001209878">
    <property type="component" value="Unassembled WGS sequence"/>
</dbReference>
<evidence type="ECO:0000313" key="4">
    <source>
        <dbReference type="Proteomes" id="UP001209878"/>
    </source>
</evidence>
<evidence type="ECO:0000313" key="3">
    <source>
        <dbReference type="EMBL" id="KAK2179119.1"/>
    </source>
</evidence>
<dbReference type="PROSITE" id="PS50878">
    <property type="entry name" value="RT_POL"/>
    <property type="match status" value="1"/>
</dbReference>
<dbReference type="InterPro" id="IPR000477">
    <property type="entry name" value="RT_dom"/>
</dbReference>
<dbReference type="InterPro" id="IPR043128">
    <property type="entry name" value="Rev_trsase/Diguanyl_cyclase"/>
</dbReference>
<feature type="region of interest" description="Disordered" evidence="1">
    <location>
        <begin position="33"/>
        <end position="68"/>
    </location>
</feature>
<reference evidence="3" key="1">
    <citation type="journal article" date="2023" name="Mol. Biol. Evol.">
        <title>Third-Generation Sequencing Reveals the Adaptive Role of the Epigenome in Three Deep-Sea Polychaetes.</title>
        <authorList>
            <person name="Perez M."/>
            <person name="Aroh O."/>
            <person name="Sun Y."/>
            <person name="Lan Y."/>
            <person name="Juniper S.K."/>
            <person name="Young C.R."/>
            <person name="Angers B."/>
            <person name="Qian P.Y."/>
        </authorList>
    </citation>
    <scope>NUCLEOTIDE SEQUENCE</scope>
    <source>
        <strain evidence="3">R07B-5</strain>
    </source>
</reference>
<dbReference type="CDD" id="cd01647">
    <property type="entry name" value="RT_LTR"/>
    <property type="match status" value="1"/>
</dbReference>
<dbReference type="InterPro" id="IPR050951">
    <property type="entry name" value="Retrovirus_Pol_polyprotein"/>
</dbReference>
<dbReference type="Pfam" id="PF17919">
    <property type="entry name" value="RT_RNaseH_2"/>
    <property type="match status" value="1"/>
</dbReference>
<gene>
    <name evidence="3" type="ORF">NP493_512g02018</name>
</gene>
<dbReference type="Gene3D" id="3.10.10.10">
    <property type="entry name" value="HIV Type 1 Reverse Transcriptase, subunit A, domain 1"/>
    <property type="match status" value="1"/>
</dbReference>
<feature type="compositionally biased region" description="Pro residues" evidence="1">
    <location>
        <begin position="40"/>
        <end position="49"/>
    </location>
</feature>
<organism evidence="3 4">
    <name type="scientific">Ridgeia piscesae</name>
    <name type="common">Tubeworm</name>
    <dbReference type="NCBI Taxonomy" id="27915"/>
    <lineage>
        <taxon>Eukaryota</taxon>
        <taxon>Metazoa</taxon>
        <taxon>Spiralia</taxon>
        <taxon>Lophotrochozoa</taxon>
        <taxon>Annelida</taxon>
        <taxon>Polychaeta</taxon>
        <taxon>Sedentaria</taxon>
        <taxon>Canalipalpata</taxon>
        <taxon>Sabellida</taxon>
        <taxon>Siboglinidae</taxon>
        <taxon>Ridgeia</taxon>
    </lineage>
</organism>